<protein>
    <recommendedName>
        <fullName evidence="7">Peptidase E</fullName>
    </recommendedName>
</protein>
<dbReference type="CDD" id="cd03146">
    <property type="entry name" value="GAT1_Peptidase_E"/>
    <property type="match status" value="1"/>
</dbReference>
<dbReference type="InterPro" id="IPR029062">
    <property type="entry name" value="Class_I_gatase-like"/>
</dbReference>
<keyword evidence="4" id="KW-0720">Serine protease</keyword>
<dbReference type="Pfam" id="PF03575">
    <property type="entry name" value="Peptidase_S51"/>
    <property type="match status" value="1"/>
</dbReference>
<name>A0ABD3Q3J6_9STRA</name>
<dbReference type="PANTHER" id="PTHR20842">
    <property type="entry name" value="PROTEASE S51 ALPHA-ASPARTYL DIPEPTIDASE"/>
    <property type="match status" value="1"/>
</dbReference>
<reference evidence="5 6" key="1">
    <citation type="journal article" date="2020" name="G3 (Bethesda)">
        <title>Improved Reference Genome for Cyclotella cryptica CCMP332, a Model for Cell Wall Morphogenesis, Salinity Adaptation, and Lipid Production in Diatoms (Bacillariophyta).</title>
        <authorList>
            <person name="Roberts W.R."/>
            <person name="Downey K.M."/>
            <person name="Ruck E.C."/>
            <person name="Traller J.C."/>
            <person name="Alverson A.J."/>
        </authorList>
    </citation>
    <scope>NUCLEOTIDE SEQUENCE [LARGE SCALE GENOMIC DNA]</scope>
    <source>
        <strain evidence="5 6">CCMP332</strain>
    </source>
</reference>
<dbReference type="InterPro" id="IPR005320">
    <property type="entry name" value="Peptidase_S51"/>
</dbReference>
<dbReference type="EMBL" id="JABMIG020000083">
    <property type="protein sequence ID" value="KAL3794191.1"/>
    <property type="molecule type" value="Genomic_DNA"/>
</dbReference>
<dbReference type="PANTHER" id="PTHR20842:SF0">
    <property type="entry name" value="ALPHA-ASPARTYL DIPEPTIDASE"/>
    <property type="match status" value="1"/>
</dbReference>
<accession>A0ABD3Q3J6</accession>
<keyword evidence="2" id="KW-0645">Protease</keyword>
<evidence type="ECO:0008006" key="7">
    <source>
        <dbReference type="Google" id="ProtNLM"/>
    </source>
</evidence>
<dbReference type="SUPFAM" id="SSF52317">
    <property type="entry name" value="Class I glutamine amidotransferase-like"/>
    <property type="match status" value="1"/>
</dbReference>
<gene>
    <name evidence="5" type="ORF">HJC23_012898</name>
</gene>
<evidence type="ECO:0000256" key="2">
    <source>
        <dbReference type="ARBA" id="ARBA00022670"/>
    </source>
</evidence>
<dbReference type="Gene3D" id="3.40.50.880">
    <property type="match status" value="1"/>
</dbReference>
<dbReference type="AlphaFoldDB" id="A0ABD3Q3J6"/>
<keyword evidence="3" id="KW-0378">Hydrolase</keyword>
<comment type="caution">
    <text evidence="5">The sequence shown here is derived from an EMBL/GenBank/DDBJ whole genome shotgun (WGS) entry which is preliminary data.</text>
</comment>
<organism evidence="5 6">
    <name type="scientific">Cyclotella cryptica</name>
    <dbReference type="NCBI Taxonomy" id="29204"/>
    <lineage>
        <taxon>Eukaryota</taxon>
        <taxon>Sar</taxon>
        <taxon>Stramenopiles</taxon>
        <taxon>Ochrophyta</taxon>
        <taxon>Bacillariophyta</taxon>
        <taxon>Coscinodiscophyceae</taxon>
        <taxon>Thalassiosirophycidae</taxon>
        <taxon>Stephanodiscales</taxon>
        <taxon>Stephanodiscaceae</taxon>
        <taxon>Cyclotella</taxon>
    </lineage>
</organism>
<proteinExistence type="inferred from homology"/>
<evidence type="ECO:0000256" key="1">
    <source>
        <dbReference type="ARBA" id="ARBA00006534"/>
    </source>
</evidence>
<dbReference type="GO" id="GO:0008236">
    <property type="term" value="F:serine-type peptidase activity"/>
    <property type="evidence" value="ECO:0007669"/>
    <property type="project" value="UniProtKB-KW"/>
</dbReference>
<evidence type="ECO:0000256" key="4">
    <source>
        <dbReference type="ARBA" id="ARBA00022825"/>
    </source>
</evidence>
<evidence type="ECO:0000256" key="3">
    <source>
        <dbReference type="ARBA" id="ARBA00022801"/>
    </source>
</evidence>
<dbReference type="GO" id="GO:0006508">
    <property type="term" value="P:proteolysis"/>
    <property type="evidence" value="ECO:0007669"/>
    <property type="project" value="UniProtKB-KW"/>
</dbReference>
<evidence type="ECO:0000313" key="5">
    <source>
        <dbReference type="EMBL" id="KAL3794191.1"/>
    </source>
</evidence>
<keyword evidence="6" id="KW-1185">Reference proteome</keyword>
<comment type="similarity">
    <text evidence="1">Belongs to the peptidase S51 family.</text>
</comment>
<dbReference type="Proteomes" id="UP001516023">
    <property type="component" value="Unassembled WGS sequence"/>
</dbReference>
<evidence type="ECO:0000313" key="6">
    <source>
        <dbReference type="Proteomes" id="UP001516023"/>
    </source>
</evidence>
<sequence>MHDHHRRSAMVLAVENLNISCNEPSTSIAPIPPHRRSWSVDSRVKGFFAGSANIPMSHPYFAQCVIELTERPPHDIIVLYIGTATYDIQEYRDIQTSAFFSLGCTIKSLDVDNTFVPFADIEKAVAEAHIVLVSGGNTLYAIDRWRSLGLDVVLKDAAHRGTVMTGGSAGLICWFDGGHSDSMDPTSYREHMLCHSANTNHQQGPNKDWDYIRVEGLGIFPGLVCPHYDQIQSNGVARMADFDEMMTRHSYELGLGFDEFAALEINGQDFRVLTVPGKRRSGAEPLTPGVWIKYADESGVIETKLCPTSGKVRDLLQVLKDRAKHTRIDERMEVCRVQNPSVLNKAAT</sequence>